<keyword evidence="13" id="KW-1185">Reference proteome</keyword>
<proteinExistence type="predicted"/>
<dbReference type="KEGG" id="tpf:TPHA_0G01380"/>
<evidence type="ECO:0000256" key="4">
    <source>
        <dbReference type="ARBA" id="ARBA00022741"/>
    </source>
</evidence>
<dbReference type="PANTHER" id="PTHR47634:SF9">
    <property type="entry name" value="PROTEIN KINASE DOMAIN-CONTAINING PROTEIN-RELATED"/>
    <property type="match status" value="1"/>
</dbReference>
<dbReference type="SMART" id="SM00220">
    <property type="entry name" value="S_TKc"/>
    <property type="match status" value="1"/>
</dbReference>
<dbReference type="Proteomes" id="UP000005666">
    <property type="component" value="Chromosome 7"/>
</dbReference>
<keyword evidence="3" id="KW-0808">Transferase</keyword>
<dbReference type="GO" id="GO:0035617">
    <property type="term" value="P:stress granule disassembly"/>
    <property type="evidence" value="ECO:0007669"/>
    <property type="project" value="EnsemblFungi"/>
</dbReference>
<evidence type="ECO:0000256" key="8">
    <source>
        <dbReference type="ARBA" id="ARBA00048679"/>
    </source>
</evidence>
<evidence type="ECO:0000256" key="3">
    <source>
        <dbReference type="ARBA" id="ARBA00022679"/>
    </source>
</evidence>
<feature type="binding site" evidence="9">
    <location>
        <position position="120"/>
    </location>
    <ligand>
        <name>ATP</name>
        <dbReference type="ChEBI" id="CHEBI:30616"/>
    </ligand>
</feature>
<dbReference type="PANTHER" id="PTHR47634">
    <property type="entry name" value="PROTEIN KINASE DOMAIN-CONTAINING PROTEIN-RELATED"/>
    <property type="match status" value="1"/>
</dbReference>
<dbReference type="GO" id="GO:0010494">
    <property type="term" value="C:cytoplasmic stress granule"/>
    <property type="evidence" value="ECO:0007669"/>
    <property type="project" value="EnsemblFungi"/>
</dbReference>
<feature type="compositionally biased region" description="Basic and acidic residues" evidence="10">
    <location>
        <begin position="61"/>
        <end position="73"/>
    </location>
</feature>
<feature type="region of interest" description="Disordered" evidence="10">
    <location>
        <begin position="34"/>
        <end position="75"/>
    </location>
</feature>
<dbReference type="Gene3D" id="1.10.510.10">
    <property type="entry name" value="Transferase(Phosphotransferase) domain 1"/>
    <property type="match status" value="2"/>
</dbReference>
<dbReference type="InterPro" id="IPR000719">
    <property type="entry name" value="Prot_kinase_dom"/>
</dbReference>
<dbReference type="HOGENOM" id="CLU_000288_81_12_1"/>
<dbReference type="EMBL" id="HE612862">
    <property type="protein sequence ID" value="CCE63975.1"/>
    <property type="molecule type" value="Genomic_DNA"/>
</dbReference>
<evidence type="ECO:0000256" key="6">
    <source>
        <dbReference type="ARBA" id="ARBA00022840"/>
    </source>
</evidence>
<dbReference type="SUPFAM" id="SSF56112">
    <property type="entry name" value="Protein kinase-like (PK-like)"/>
    <property type="match status" value="1"/>
</dbReference>
<dbReference type="GO" id="GO:0005524">
    <property type="term" value="F:ATP binding"/>
    <property type="evidence" value="ECO:0007669"/>
    <property type="project" value="UniProtKB-UniRule"/>
</dbReference>
<keyword evidence="6 9" id="KW-0067">ATP-binding</keyword>
<name>G8BVP7_TETPH</name>
<dbReference type="Gene3D" id="3.30.200.20">
    <property type="entry name" value="Phosphorylase Kinase, domain 1"/>
    <property type="match status" value="1"/>
</dbReference>
<dbReference type="GO" id="GO:0006376">
    <property type="term" value="P:mRNA splice site recognition"/>
    <property type="evidence" value="ECO:0007669"/>
    <property type="project" value="EnsemblFungi"/>
</dbReference>
<evidence type="ECO:0000256" key="9">
    <source>
        <dbReference type="PROSITE-ProRule" id="PRU10141"/>
    </source>
</evidence>
<evidence type="ECO:0000256" key="7">
    <source>
        <dbReference type="ARBA" id="ARBA00047899"/>
    </source>
</evidence>
<organism evidence="12 13">
    <name type="scientific">Tetrapisispora phaffii (strain ATCC 24235 / CBS 4417 / NBRC 1672 / NRRL Y-8282 / UCD 70-5)</name>
    <name type="common">Yeast</name>
    <name type="synonym">Fabospora phaffii</name>
    <dbReference type="NCBI Taxonomy" id="1071381"/>
    <lineage>
        <taxon>Eukaryota</taxon>
        <taxon>Fungi</taxon>
        <taxon>Dikarya</taxon>
        <taxon>Ascomycota</taxon>
        <taxon>Saccharomycotina</taxon>
        <taxon>Saccharomycetes</taxon>
        <taxon>Saccharomycetales</taxon>
        <taxon>Saccharomycetaceae</taxon>
        <taxon>Tetrapisispora</taxon>
    </lineage>
</organism>
<dbReference type="STRING" id="1071381.G8BVP7"/>
<dbReference type="OMA" id="NHKGPNG"/>
<feature type="compositionally biased region" description="Acidic residues" evidence="10">
    <location>
        <begin position="45"/>
        <end position="60"/>
    </location>
</feature>
<evidence type="ECO:0000256" key="5">
    <source>
        <dbReference type="ARBA" id="ARBA00022777"/>
    </source>
</evidence>
<sequence>MKDYNIYKNSSTQQPVMQSQLSLALAKQSHSVNTEVSIGKKDEYNDFNDDDDDDDDDDSSCDEKNEESLKDYKPGGYHPAFKGELYKDGRYMVVRKLGWGHFSTVWLAKDELSGKHVALKIVKSDKIYSVAAIDEIKLLTKINEQKGYTHVLNLLDDFVHEGPNGQHIVMVFEVLGENLLALIKKYEHRGLPIPYVKQIAKQLLLGLDFLHRKCGIIHTDIKPENVLMEIGDVEMIVKVVELLDKKKRSMKKLQQQQLSLSRHATDSLENLDYHNNSINMDSSMNDIKNTPISGRPQRIVSRRPRRNTIITNSQPLPSPLSSSNFIEMKNHLLNNNPGMHPLNSPVGNISSASESSTTSSVNISTNSAHSNFYHNGGLSKRQMDSSNIYPKSSSVRAIDATDRSSGLNENTLNAPELLANSLSSFELSESKIDDLSNTMNPSISSLVEEEGVDTQNDDNILHIKIADLGNSCWYDQHYTNSIQTREYRSPEVILGSSWGYSADIWSAACLIFELITGDFLFEPSEGSTYSKEDDHIAQIIELLGTFPTYLLNHSKYATSFFNSKGQLRNIAKLKFWPLKSVLVEKYKVDPQEAKQISDFLQPMLEIDPRKRADAGGLVNHPWLKDTLGMEDVTVDDRILYGDGSDILGWYQEVTGHPKH</sequence>
<dbReference type="InterPro" id="IPR017441">
    <property type="entry name" value="Protein_kinase_ATP_BS"/>
</dbReference>
<dbReference type="GO" id="GO:0050684">
    <property type="term" value="P:regulation of mRNA processing"/>
    <property type="evidence" value="ECO:0007669"/>
    <property type="project" value="TreeGrafter"/>
</dbReference>
<dbReference type="InterPro" id="IPR011009">
    <property type="entry name" value="Kinase-like_dom_sf"/>
</dbReference>
<dbReference type="GO" id="GO:0004674">
    <property type="term" value="F:protein serine/threonine kinase activity"/>
    <property type="evidence" value="ECO:0007669"/>
    <property type="project" value="UniProtKB-KW"/>
</dbReference>
<dbReference type="InterPro" id="IPR008271">
    <property type="entry name" value="Ser/Thr_kinase_AS"/>
</dbReference>
<dbReference type="PROSITE" id="PS00107">
    <property type="entry name" value="PROTEIN_KINASE_ATP"/>
    <property type="match status" value="1"/>
</dbReference>
<dbReference type="GO" id="GO:0005634">
    <property type="term" value="C:nucleus"/>
    <property type="evidence" value="ECO:0007669"/>
    <property type="project" value="TreeGrafter"/>
</dbReference>
<dbReference type="EC" id="2.7.11.1" evidence="1"/>
<dbReference type="GO" id="GO:0030003">
    <property type="term" value="P:intracellular monoatomic cation homeostasis"/>
    <property type="evidence" value="ECO:0007669"/>
    <property type="project" value="EnsemblFungi"/>
</dbReference>
<protein>
    <recommendedName>
        <fullName evidence="1">non-specific serine/threonine protein kinase</fullName>
        <ecNumber evidence="1">2.7.11.1</ecNumber>
    </recommendedName>
</protein>
<evidence type="ECO:0000313" key="12">
    <source>
        <dbReference type="EMBL" id="CCE63975.1"/>
    </source>
</evidence>
<dbReference type="OrthoDB" id="2649at2759"/>
<gene>
    <name evidence="12" type="primary">TPHA0G01380</name>
    <name evidence="12" type="ordered locus">TPHA_0G01380</name>
</gene>
<comment type="catalytic activity">
    <reaction evidence="7">
        <text>L-threonyl-[protein] + ATP = O-phospho-L-threonyl-[protein] + ADP + H(+)</text>
        <dbReference type="Rhea" id="RHEA:46608"/>
        <dbReference type="Rhea" id="RHEA-COMP:11060"/>
        <dbReference type="Rhea" id="RHEA-COMP:11605"/>
        <dbReference type="ChEBI" id="CHEBI:15378"/>
        <dbReference type="ChEBI" id="CHEBI:30013"/>
        <dbReference type="ChEBI" id="CHEBI:30616"/>
        <dbReference type="ChEBI" id="CHEBI:61977"/>
        <dbReference type="ChEBI" id="CHEBI:456216"/>
        <dbReference type="EC" id="2.7.11.1"/>
    </reaction>
</comment>
<dbReference type="PROSITE" id="PS50011">
    <property type="entry name" value="PROTEIN_KINASE_DOM"/>
    <property type="match status" value="1"/>
</dbReference>
<evidence type="ECO:0000256" key="1">
    <source>
        <dbReference type="ARBA" id="ARBA00012513"/>
    </source>
</evidence>
<evidence type="ECO:0000256" key="2">
    <source>
        <dbReference type="ARBA" id="ARBA00022527"/>
    </source>
</evidence>
<dbReference type="RefSeq" id="XP_003686409.1">
    <property type="nucleotide sequence ID" value="XM_003686361.1"/>
</dbReference>
<dbReference type="GO" id="GO:0009410">
    <property type="term" value="P:response to xenobiotic stimulus"/>
    <property type="evidence" value="ECO:0007669"/>
    <property type="project" value="EnsemblFungi"/>
</dbReference>
<evidence type="ECO:0000259" key="11">
    <source>
        <dbReference type="PROSITE" id="PS50011"/>
    </source>
</evidence>
<dbReference type="AlphaFoldDB" id="G8BVP7"/>
<comment type="catalytic activity">
    <reaction evidence="8">
        <text>L-seryl-[protein] + ATP = O-phospho-L-seryl-[protein] + ADP + H(+)</text>
        <dbReference type="Rhea" id="RHEA:17989"/>
        <dbReference type="Rhea" id="RHEA-COMP:9863"/>
        <dbReference type="Rhea" id="RHEA-COMP:11604"/>
        <dbReference type="ChEBI" id="CHEBI:15378"/>
        <dbReference type="ChEBI" id="CHEBI:29999"/>
        <dbReference type="ChEBI" id="CHEBI:30616"/>
        <dbReference type="ChEBI" id="CHEBI:83421"/>
        <dbReference type="ChEBI" id="CHEBI:456216"/>
        <dbReference type="EC" id="2.7.11.1"/>
    </reaction>
</comment>
<reference evidence="12 13" key="1">
    <citation type="journal article" date="2011" name="Proc. Natl. Acad. Sci. U.S.A.">
        <title>Evolutionary erosion of yeast sex chromosomes by mating-type switching accidents.</title>
        <authorList>
            <person name="Gordon J.L."/>
            <person name="Armisen D."/>
            <person name="Proux-Wera E."/>
            <person name="Oheigeartaigh S.S."/>
            <person name="Byrne K.P."/>
            <person name="Wolfe K.H."/>
        </authorList>
    </citation>
    <scope>NUCLEOTIDE SEQUENCE [LARGE SCALE GENOMIC DNA]</scope>
    <source>
        <strain evidence="13">ATCC 24235 / CBS 4417 / NBRC 1672 / NRRL Y-8282 / UCD 70-5</strain>
    </source>
</reference>
<evidence type="ECO:0000256" key="10">
    <source>
        <dbReference type="SAM" id="MobiDB-lite"/>
    </source>
</evidence>
<keyword evidence="2" id="KW-0723">Serine/threonine-protein kinase</keyword>
<dbReference type="Pfam" id="PF00069">
    <property type="entry name" value="Pkinase"/>
    <property type="match status" value="2"/>
</dbReference>
<dbReference type="GO" id="GO:0042307">
    <property type="term" value="P:positive regulation of protein import into nucleus"/>
    <property type="evidence" value="ECO:0007669"/>
    <property type="project" value="EnsemblFungi"/>
</dbReference>
<dbReference type="eggNOG" id="KOG1290">
    <property type="taxonomic scope" value="Eukaryota"/>
</dbReference>
<dbReference type="FunFam" id="1.10.510.10:FF:000275">
    <property type="entry name" value="SRSF protein kinase 2 isoform X3"/>
    <property type="match status" value="1"/>
</dbReference>
<keyword evidence="4 9" id="KW-0547">Nucleotide-binding</keyword>
<evidence type="ECO:0000313" key="13">
    <source>
        <dbReference type="Proteomes" id="UP000005666"/>
    </source>
</evidence>
<accession>G8BVP7</accession>
<feature type="domain" description="Protein kinase" evidence="11">
    <location>
        <begin position="91"/>
        <end position="623"/>
    </location>
</feature>
<dbReference type="GeneID" id="11535730"/>
<dbReference type="PROSITE" id="PS00108">
    <property type="entry name" value="PROTEIN_KINASE_ST"/>
    <property type="match status" value="1"/>
</dbReference>
<keyword evidence="5" id="KW-0418">Kinase</keyword>
<dbReference type="InterPro" id="IPR051334">
    <property type="entry name" value="SRPK"/>
</dbReference>